<keyword evidence="3" id="KW-0378">Hydrolase</keyword>
<evidence type="ECO:0000259" key="2">
    <source>
        <dbReference type="PROSITE" id="PS50144"/>
    </source>
</evidence>
<dbReference type="InterPro" id="IPR008974">
    <property type="entry name" value="TRAF-like"/>
</dbReference>
<dbReference type="PANTHER" id="PTHR46236:SF36">
    <property type="entry name" value="MATH (MEPRIN AND TRAF-C-LIKE) DOMAIN PROTEIN"/>
    <property type="match status" value="1"/>
</dbReference>
<dbReference type="GO" id="GO:0016787">
    <property type="term" value="F:hydrolase activity"/>
    <property type="evidence" value="ECO:0007669"/>
    <property type="project" value="UniProtKB-KW"/>
</dbReference>
<keyword evidence="4" id="KW-1185">Reference proteome</keyword>
<dbReference type="Pfam" id="PF22486">
    <property type="entry name" value="MATH_2"/>
    <property type="match status" value="1"/>
</dbReference>
<dbReference type="EMBL" id="LXQA010133489">
    <property type="protein sequence ID" value="MCI22988.1"/>
    <property type="molecule type" value="Genomic_DNA"/>
</dbReference>
<dbReference type="AlphaFoldDB" id="A0A392QFN2"/>
<feature type="non-terminal residue" evidence="3">
    <location>
        <position position="71"/>
    </location>
</feature>
<evidence type="ECO:0000313" key="4">
    <source>
        <dbReference type="Proteomes" id="UP000265520"/>
    </source>
</evidence>
<evidence type="ECO:0000256" key="1">
    <source>
        <dbReference type="ARBA" id="ARBA00023054"/>
    </source>
</evidence>
<accession>A0A392QFN2</accession>
<evidence type="ECO:0000313" key="3">
    <source>
        <dbReference type="EMBL" id="MCI22988.1"/>
    </source>
</evidence>
<organism evidence="3 4">
    <name type="scientific">Trifolium medium</name>
    <dbReference type="NCBI Taxonomy" id="97028"/>
    <lineage>
        <taxon>Eukaryota</taxon>
        <taxon>Viridiplantae</taxon>
        <taxon>Streptophyta</taxon>
        <taxon>Embryophyta</taxon>
        <taxon>Tracheophyta</taxon>
        <taxon>Spermatophyta</taxon>
        <taxon>Magnoliopsida</taxon>
        <taxon>eudicotyledons</taxon>
        <taxon>Gunneridae</taxon>
        <taxon>Pentapetalae</taxon>
        <taxon>rosids</taxon>
        <taxon>fabids</taxon>
        <taxon>Fabales</taxon>
        <taxon>Fabaceae</taxon>
        <taxon>Papilionoideae</taxon>
        <taxon>50 kb inversion clade</taxon>
        <taxon>NPAAA clade</taxon>
        <taxon>Hologalegina</taxon>
        <taxon>IRL clade</taxon>
        <taxon>Trifolieae</taxon>
        <taxon>Trifolium</taxon>
    </lineage>
</organism>
<dbReference type="InterPro" id="IPR002083">
    <property type="entry name" value="MATH/TRAF_dom"/>
</dbReference>
<dbReference type="Gene3D" id="2.60.210.10">
    <property type="entry name" value="Apoptosis, Tumor Necrosis Factor Receptor Associated Protein 2, Chain A"/>
    <property type="match status" value="1"/>
</dbReference>
<name>A0A392QFN2_9FABA</name>
<dbReference type="Proteomes" id="UP000265520">
    <property type="component" value="Unassembled WGS sequence"/>
</dbReference>
<proteinExistence type="predicted"/>
<dbReference type="CDD" id="cd00121">
    <property type="entry name" value="MATH"/>
    <property type="match status" value="1"/>
</dbReference>
<sequence>MEQEQSSVDKFTWKIENFSRLKTDEVCSETFVIGDYPWKIILYPRGDEDDNYISIYLKVVKTANMSDGWSI</sequence>
<reference evidence="3 4" key="1">
    <citation type="journal article" date="2018" name="Front. Plant Sci.">
        <title>Red Clover (Trifolium pratense) and Zigzag Clover (T. medium) - A Picture of Genomic Similarities and Differences.</title>
        <authorList>
            <person name="Dluhosova J."/>
            <person name="Istvanek J."/>
            <person name="Nedelnik J."/>
            <person name="Repkova J."/>
        </authorList>
    </citation>
    <scope>NUCLEOTIDE SEQUENCE [LARGE SCALE GENOMIC DNA]</scope>
    <source>
        <strain evidence="4">cv. 10/8</strain>
        <tissue evidence="3">Leaf</tissue>
    </source>
</reference>
<comment type="caution">
    <text evidence="3">The sequence shown here is derived from an EMBL/GenBank/DDBJ whole genome shotgun (WGS) entry which is preliminary data.</text>
</comment>
<keyword evidence="1" id="KW-0175">Coiled coil</keyword>
<dbReference type="SUPFAM" id="SSF49599">
    <property type="entry name" value="TRAF domain-like"/>
    <property type="match status" value="1"/>
</dbReference>
<protein>
    <submittedName>
        <fullName evidence="3">Ubiquitin carboxyl-terminal hydrolase family protein</fullName>
    </submittedName>
</protein>
<feature type="domain" description="MATH" evidence="2">
    <location>
        <begin position="8"/>
        <end position="71"/>
    </location>
</feature>
<dbReference type="InterPro" id="IPR050804">
    <property type="entry name" value="MCC"/>
</dbReference>
<dbReference type="PANTHER" id="PTHR46236">
    <property type="entry name" value="TRAF-LIKE SUPERFAMILY PROTEIN"/>
    <property type="match status" value="1"/>
</dbReference>
<dbReference type="PROSITE" id="PS50144">
    <property type="entry name" value="MATH"/>
    <property type="match status" value="1"/>
</dbReference>